<dbReference type="AlphaFoldDB" id="A0A840E2X7"/>
<keyword evidence="2" id="KW-1185">Reference proteome</keyword>
<reference evidence="1 2" key="1">
    <citation type="submission" date="2020-08" db="EMBL/GenBank/DDBJ databases">
        <title>Genomic Encyclopedia of Type Strains, Phase IV (KMG-IV): sequencing the most valuable type-strain genomes for metagenomic binning, comparative biology and taxonomic classification.</title>
        <authorList>
            <person name="Goeker M."/>
        </authorList>
    </citation>
    <scope>NUCLEOTIDE SEQUENCE [LARGE SCALE GENOMIC DNA]</scope>
    <source>
        <strain evidence="1 2">DSM 100694</strain>
    </source>
</reference>
<evidence type="ECO:0000313" key="2">
    <source>
        <dbReference type="Proteomes" id="UP000585970"/>
    </source>
</evidence>
<proteinExistence type="predicted"/>
<dbReference type="RefSeq" id="WP_246350116.1">
    <property type="nucleotide sequence ID" value="NZ_JACIFE010000006.1"/>
</dbReference>
<evidence type="ECO:0000313" key="1">
    <source>
        <dbReference type="EMBL" id="MBB4076528.1"/>
    </source>
</evidence>
<dbReference type="EMBL" id="JACIFE010000006">
    <property type="protein sequence ID" value="MBB4076528.1"/>
    <property type="molecule type" value="Genomic_DNA"/>
</dbReference>
<name>A0A840E2X7_9HYPH</name>
<organism evidence="1 2">
    <name type="scientific">Bartonella fuyuanensis</name>
    <dbReference type="NCBI Taxonomy" id="1460968"/>
    <lineage>
        <taxon>Bacteria</taxon>
        <taxon>Pseudomonadati</taxon>
        <taxon>Pseudomonadota</taxon>
        <taxon>Alphaproteobacteria</taxon>
        <taxon>Hyphomicrobiales</taxon>
        <taxon>Bartonellaceae</taxon>
        <taxon>Bartonella</taxon>
    </lineage>
</organism>
<dbReference type="InterPro" id="IPR029063">
    <property type="entry name" value="SAM-dependent_MTases_sf"/>
</dbReference>
<sequence>MKRVREKLLDRTILNLSWEGVVDFFDVLYSLFYLDLPYFVKKQYYSSGNFVEADFISMAKVLKDILREVCFKPE</sequence>
<protein>
    <submittedName>
        <fullName evidence="1">Uncharacterized protein</fullName>
    </submittedName>
</protein>
<dbReference type="Proteomes" id="UP000585970">
    <property type="component" value="Unassembled WGS sequence"/>
</dbReference>
<accession>A0A840E2X7</accession>
<comment type="caution">
    <text evidence="1">The sequence shown here is derived from an EMBL/GenBank/DDBJ whole genome shotgun (WGS) entry which is preliminary data.</text>
</comment>
<gene>
    <name evidence="1" type="ORF">GGR08_000828</name>
</gene>
<dbReference type="SUPFAM" id="SSF53335">
    <property type="entry name" value="S-adenosyl-L-methionine-dependent methyltransferases"/>
    <property type="match status" value="1"/>
</dbReference>